<dbReference type="AlphaFoldDB" id="A0A7W6UWE3"/>
<protein>
    <recommendedName>
        <fullName evidence="9">Outer membrane beta-barrel protein</fullName>
    </recommendedName>
</protein>
<feature type="compositionally biased region" description="Low complexity" evidence="1">
    <location>
        <begin position="55"/>
        <end position="76"/>
    </location>
</feature>
<evidence type="ECO:0000313" key="4">
    <source>
        <dbReference type="EMBL" id="MBB4410860.1"/>
    </source>
</evidence>
<name>A0A7W6UWE3_9HYPH</name>
<feature type="region of interest" description="Disordered" evidence="1">
    <location>
        <begin position="50"/>
        <end position="111"/>
    </location>
</feature>
<evidence type="ECO:0000313" key="8">
    <source>
        <dbReference type="Proteomes" id="UP000576087"/>
    </source>
</evidence>
<evidence type="ECO:0000313" key="5">
    <source>
        <dbReference type="EMBL" id="MBB4445548.1"/>
    </source>
</evidence>
<dbReference type="EMBL" id="JACIGY010000001">
    <property type="protein sequence ID" value="MBB4410860.1"/>
    <property type="molecule type" value="Genomic_DNA"/>
</dbReference>
<dbReference type="EMBL" id="JACIGW010000001">
    <property type="protein sequence ID" value="MBB4346746.1"/>
    <property type="molecule type" value="Genomic_DNA"/>
</dbReference>
<evidence type="ECO:0000313" key="6">
    <source>
        <dbReference type="Proteomes" id="UP000520770"/>
    </source>
</evidence>
<reference evidence="6 7" key="1">
    <citation type="submission" date="2020-08" db="EMBL/GenBank/DDBJ databases">
        <title>Genomic Encyclopedia of Type Strains, Phase IV (KMG-V): Genome sequencing to study the core and pangenomes of soil and plant-associated prokaryotes.</title>
        <authorList>
            <person name="Whitman W."/>
        </authorList>
    </citation>
    <scope>NUCLEOTIDE SEQUENCE [LARGE SCALE GENOMIC DNA]</scope>
    <source>
        <strain evidence="4 7">SEMIA 444</strain>
        <strain evidence="3 6">SEMIA 448</strain>
        <strain evidence="5 8">SEMIA 452</strain>
    </source>
</reference>
<dbReference type="Proteomes" id="UP000576087">
    <property type="component" value="Unassembled WGS sequence"/>
</dbReference>
<proteinExistence type="predicted"/>
<dbReference type="InterPro" id="IPR018759">
    <property type="entry name" value="BBP2_2"/>
</dbReference>
<sequence>MKKALLTGTARRGRRTALGFVVAVAAVSGVNPAYAQSVFSSNTTPLPGLPDSQFGTAGTTSVTGGAATATWPTPTTQDDIDQGASRLYGPTAIPATQRPARPENTAENDDLNQPVEQDLNQQYDQPADDDTGPLDRTQWEERYREGADSPGMRLGTFVLRPSVNQSINTEVIRDHGSKETRNYLATGIRGTLTSDWSRHALTITGQGVYERNLNGSQNNADPNARIGADLRLDLADDTVAHITGNYSFEREDVADPNAVGNASEQAGVHQFETEASIEREVGRIHGLAAIGASRNVYTDAKLSDGSVFSMKDRDRTGIDGRLRLGYELSPAIIPFAEVALGHTSYDRRRDSAGYERSSDNYAARAGVAFDFGEKLRGELAGGYQRVAYEDSRLDAVNAFTADGNVSWSPRRGTDINIGLRSTVQDSTAAGQGGWAEYQLSSALAHQMRDHLVARLTGSATLRDFQGSGNNNVTWITGAGLTWSINRYLDMTGDVEYETTTGGGSDQDILRAGIGLTLRR</sequence>
<dbReference type="Proteomes" id="UP000524535">
    <property type="component" value="Unassembled WGS sequence"/>
</dbReference>
<keyword evidence="7" id="KW-1185">Reference proteome</keyword>
<accession>A0A7W6UWE3</accession>
<dbReference type="Pfam" id="PF10082">
    <property type="entry name" value="BBP2_2"/>
    <property type="match status" value="1"/>
</dbReference>
<dbReference type="RefSeq" id="WP_183821086.1">
    <property type="nucleotide sequence ID" value="NZ_JACIGW010000001.1"/>
</dbReference>
<evidence type="ECO:0000256" key="2">
    <source>
        <dbReference type="SAM" id="SignalP"/>
    </source>
</evidence>
<dbReference type="Proteomes" id="UP000520770">
    <property type="component" value="Unassembled WGS sequence"/>
</dbReference>
<feature type="chain" id="PRO_5036405009" description="Outer membrane beta-barrel protein" evidence="2">
    <location>
        <begin position="36"/>
        <end position="519"/>
    </location>
</feature>
<dbReference type="EMBL" id="JACIHM010000001">
    <property type="protein sequence ID" value="MBB4445548.1"/>
    <property type="molecule type" value="Genomic_DNA"/>
</dbReference>
<keyword evidence="2" id="KW-0732">Signal</keyword>
<evidence type="ECO:0008006" key="9">
    <source>
        <dbReference type="Google" id="ProtNLM"/>
    </source>
</evidence>
<comment type="caution">
    <text evidence="5">The sequence shown here is derived from an EMBL/GenBank/DDBJ whole genome shotgun (WGS) entry which is preliminary data.</text>
</comment>
<evidence type="ECO:0000313" key="3">
    <source>
        <dbReference type="EMBL" id="MBB4346746.1"/>
    </source>
</evidence>
<evidence type="ECO:0000256" key="1">
    <source>
        <dbReference type="SAM" id="MobiDB-lite"/>
    </source>
</evidence>
<gene>
    <name evidence="4" type="ORF">GGE31_001331</name>
    <name evidence="3" type="ORF">GGE33_000454</name>
    <name evidence="5" type="ORF">GGE35_001330</name>
</gene>
<organism evidence="5 8">
    <name type="scientific">Aliirhizobium cellulosilyticum</name>
    <dbReference type="NCBI Taxonomy" id="393664"/>
    <lineage>
        <taxon>Bacteria</taxon>
        <taxon>Pseudomonadati</taxon>
        <taxon>Pseudomonadota</taxon>
        <taxon>Alphaproteobacteria</taxon>
        <taxon>Hyphomicrobiales</taxon>
        <taxon>Rhizobiaceae</taxon>
        <taxon>Aliirhizobium</taxon>
    </lineage>
</organism>
<feature type="signal peptide" evidence="2">
    <location>
        <begin position="1"/>
        <end position="35"/>
    </location>
</feature>
<evidence type="ECO:0000313" key="7">
    <source>
        <dbReference type="Proteomes" id="UP000524535"/>
    </source>
</evidence>